<gene>
    <name evidence="1" type="ORF">TO10_v1_1050003</name>
</gene>
<proteinExistence type="predicted"/>
<sequence>MRSDCERAGLNNLGFNLGLRRLTAKKFVEAVQVEDERGDPYPGIQVTEQGWQWIEANENKFKFHSGSGKKASALLLDDGEIPF</sequence>
<protein>
    <submittedName>
        <fullName evidence="1">Uncharacterized protein</fullName>
    </submittedName>
</protein>
<evidence type="ECO:0000313" key="1">
    <source>
        <dbReference type="EMBL" id="CUV47624.1"/>
    </source>
</evidence>
<accession>A0A0S4WLP1</accession>
<reference evidence="1" key="1">
    <citation type="submission" date="2015-10" db="EMBL/GenBank/DDBJ databases">
        <authorList>
            <person name="Gilbert D.G."/>
        </authorList>
    </citation>
    <scope>NUCLEOTIDE SEQUENCE</scope>
    <source>
        <strain evidence="1">Phyl III-seqv23</strain>
    </source>
</reference>
<dbReference type="AlphaFoldDB" id="A0A0S4WLP1"/>
<name>A0A0S4WLP1_RALSL</name>
<organism evidence="1">
    <name type="scientific">Ralstonia solanacearum</name>
    <name type="common">Pseudomonas solanacearum</name>
    <dbReference type="NCBI Taxonomy" id="305"/>
    <lineage>
        <taxon>Bacteria</taxon>
        <taxon>Pseudomonadati</taxon>
        <taxon>Pseudomonadota</taxon>
        <taxon>Betaproteobacteria</taxon>
        <taxon>Burkholderiales</taxon>
        <taxon>Burkholderiaceae</taxon>
        <taxon>Ralstonia</taxon>
        <taxon>Ralstonia solanacearum species complex</taxon>
    </lineage>
</organism>
<dbReference type="EMBL" id="LN899827">
    <property type="protein sequence ID" value="CUV47624.1"/>
    <property type="molecule type" value="Genomic_DNA"/>
</dbReference>